<dbReference type="PANTHER" id="PTHR22888">
    <property type="entry name" value="CYTOCHROME C OXIDASE, SUBUNIT II"/>
    <property type="match status" value="1"/>
</dbReference>
<keyword evidence="9 18" id="KW-0999">Mitochondrion inner membrane</keyword>
<comment type="subunit">
    <text evidence="3">Component of the cytochrome c oxidase (complex IV, CIV), a multisubunit enzyme composed of a catalytic core of 3 subunits and several supernumerary subunits. The complex exists as a monomer or a dimer and forms supercomplexes (SCs) in the inner mitochondrial membrane with ubiquinol-cytochrome c oxidoreductase (cytochrome b-c1 complex, complex III, CIII).</text>
</comment>
<name>A0A023HK93_ALEOV</name>
<dbReference type="InterPro" id="IPR011759">
    <property type="entry name" value="Cyt_c_oxidase_su2_TM_dom"/>
</dbReference>
<dbReference type="InterPro" id="IPR002429">
    <property type="entry name" value="CcO_II-like_C"/>
</dbReference>
<accession>A0A023HK93</accession>
<dbReference type="Gene3D" id="2.60.40.420">
    <property type="entry name" value="Cupredoxins - blue copper proteins"/>
    <property type="match status" value="1"/>
</dbReference>
<keyword evidence="16 18" id="KW-0472">Membrane</keyword>
<dbReference type="EMBL" id="KC700022">
    <property type="protein sequence ID" value="AGM14585.1"/>
    <property type="molecule type" value="Genomic_DNA"/>
</dbReference>
<feature type="transmembrane region" description="Helical" evidence="19">
    <location>
        <begin position="27"/>
        <end position="47"/>
    </location>
</feature>
<evidence type="ECO:0000313" key="24">
    <source>
        <dbReference type="EMBL" id="QWW33383.1"/>
    </source>
</evidence>
<comment type="cofactor">
    <cofactor evidence="18">
        <name>Cu cation</name>
        <dbReference type="ChEBI" id="CHEBI:23378"/>
    </cofactor>
    <text evidence="18">Binds a copper A center.</text>
</comment>
<dbReference type="EMBL" id="KJ571488">
    <property type="protein sequence ID" value="AID52410.1"/>
    <property type="molecule type" value="Genomic_DNA"/>
</dbReference>
<feature type="domain" description="Cytochrome oxidase subunit II copper A binding" evidence="20">
    <location>
        <begin position="92"/>
        <end position="239"/>
    </location>
</feature>
<protein>
    <recommendedName>
        <fullName evidence="4 18">Cytochrome c oxidase subunit 2</fullName>
    </recommendedName>
</protein>
<dbReference type="GO" id="GO:0005507">
    <property type="term" value="F:copper ion binding"/>
    <property type="evidence" value="ECO:0007669"/>
    <property type="project" value="InterPro"/>
</dbReference>
<keyword evidence="6 18" id="KW-0679">Respiratory chain</keyword>
<dbReference type="InterPro" id="IPR036257">
    <property type="entry name" value="Cyt_c_oxidase_su2_TM_sf"/>
</dbReference>
<evidence type="ECO:0000256" key="11">
    <source>
        <dbReference type="ARBA" id="ARBA00022967"/>
    </source>
</evidence>
<dbReference type="GO" id="GO:0005743">
    <property type="term" value="C:mitochondrial inner membrane"/>
    <property type="evidence" value="ECO:0007669"/>
    <property type="project" value="UniProtKB-SubCell"/>
</dbReference>
<dbReference type="InterPro" id="IPR045187">
    <property type="entry name" value="CcO_II"/>
</dbReference>
<geneLocation type="mitochondrion" evidence="22"/>
<evidence type="ECO:0000256" key="10">
    <source>
        <dbReference type="ARBA" id="ARBA00022842"/>
    </source>
</evidence>
<keyword evidence="10" id="KW-0460">Magnesium</keyword>
<comment type="function">
    <text evidence="18">Component of the cytochrome c oxidase, the last enzyme in the mitochondrial electron transport chain which drives oxidative phosphorylation. The respiratory chain contains 3 multisubunit complexes succinate dehydrogenase (complex II, CII), ubiquinol-cytochrome c oxidoreductase (cytochrome b-c1 complex, complex III, CIII) and cytochrome c oxidase (complex IV, CIV), that cooperate to transfer electrons derived from NADH and succinate to molecular oxygen, creating an electrochemical gradient over the inner membrane that drives transmembrane transport and the ATP synthase. Cytochrome c oxidase is the component of the respiratory chain that catalyzes the reduction of oxygen to water. Electrons originating from reduced cytochrome c in the intermembrane space (IMS) are transferred via the dinuclear copper A center (CU(A)) of subunit 2 and heme A of subunit 1 to the active site in subunit 1, a binuclear center (BNC) formed by heme A3 and copper B (CU(B)). The BNC reduces molecular oxygen to 2 water molecules using 4 electrons from cytochrome c in the IMS and 4 protons from the mitochondrial matrix.</text>
</comment>
<feature type="domain" description="Cytochrome oxidase subunit II transmembrane region profile" evidence="21">
    <location>
        <begin position="1"/>
        <end position="91"/>
    </location>
</feature>
<comment type="catalytic activity">
    <reaction evidence="17">
        <text>4 Fe(II)-[cytochrome c] + O2 + 8 H(+)(in) = 4 Fe(III)-[cytochrome c] + 2 H2O + 4 H(+)(out)</text>
        <dbReference type="Rhea" id="RHEA:11436"/>
        <dbReference type="Rhea" id="RHEA-COMP:10350"/>
        <dbReference type="Rhea" id="RHEA-COMP:14399"/>
        <dbReference type="ChEBI" id="CHEBI:15377"/>
        <dbReference type="ChEBI" id="CHEBI:15378"/>
        <dbReference type="ChEBI" id="CHEBI:15379"/>
        <dbReference type="ChEBI" id="CHEBI:29033"/>
        <dbReference type="ChEBI" id="CHEBI:29034"/>
        <dbReference type="EC" id="7.1.1.9"/>
    </reaction>
    <physiologicalReaction direction="left-to-right" evidence="17">
        <dbReference type="Rhea" id="RHEA:11437"/>
    </physiologicalReaction>
</comment>
<dbReference type="PROSITE" id="PS00078">
    <property type="entry name" value="COX2"/>
    <property type="match status" value="1"/>
</dbReference>
<evidence type="ECO:0000256" key="13">
    <source>
        <dbReference type="ARBA" id="ARBA00022989"/>
    </source>
</evidence>
<evidence type="ECO:0000256" key="15">
    <source>
        <dbReference type="ARBA" id="ARBA00023128"/>
    </source>
</evidence>
<reference evidence="24" key="3">
    <citation type="submission" date="2020-02" db="EMBL/GenBank/DDBJ databases">
        <authorList>
            <person name="Sun E."/>
            <person name="Su X."/>
            <person name="Fang Y."/>
        </authorList>
    </citation>
    <scope>NUCLEOTIDE SEQUENCE</scope>
</reference>
<reference evidence="23" key="2">
    <citation type="journal article" date="2014" name="Mitochondrial DNA">
        <title>Complete mitochondrial genome of Aleuroglyphus ovatus (Acari: Acaridae).</title>
        <authorList>
            <person name="Que S."/>
            <person name="Xin T."/>
            <person name="Yi J."/>
            <person name="Zou Z."/>
            <person name="Li L."/>
            <person name="Xia B."/>
        </authorList>
    </citation>
    <scope>NUCLEOTIDE SEQUENCE</scope>
</reference>
<keyword evidence="7 18" id="KW-0812">Transmembrane</keyword>
<dbReference type="SUPFAM" id="SSF81464">
    <property type="entry name" value="Cytochrome c oxidase subunit II-like, transmembrane region"/>
    <property type="match status" value="1"/>
</dbReference>
<organism evidence="22">
    <name type="scientific">Aleuroglyphus ovatus</name>
    <name type="common">Brown-legged grain mite</name>
    <name type="synonym">Tyroglyphus ovatus</name>
    <dbReference type="NCBI Taxonomy" id="212130"/>
    <lineage>
        <taxon>Eukaryota</taxon>
        <taxon>Metazoa</taxon>
        <taxon>Ecdysozoa</taxon>
        <taxon>Arthropoda</taxon>
        <taxon>Chelicerata</taxon>
        <taxon>Arachnida</taxon>
        <taxon>Acari</taxon>
        <taxon>Acariformes</taxon>
        <taxon>Sarcoptiformes</taxon>
        <taxon>Astigmata</taxon>
        <taxon>Acaroidea</taxon>
        <taxon>Acaridae</taxon>
        <taxon>Tyrophaginae</taxon>
        <taxon>Aleuroglyphus</taxon>
    </lineage>
</organism>
<reference evidence="22" key="1">
    <citation type="submission" date="2013-02" db="EMBL/GenBank/DDBJ databases">
        <authorList>
            <person name="Nie L.N."/>
            <person name="Sun E.T."/>
        </authorList>
    </citation>
    <scope>NUCLEOTIDE SEQUENCE</scope>
</reference>
<keyword evidence="8 18" id="KW-0479">Metal-binding</keyword>
<dbReference type="Gene3D" id="1.10.287.90">
    <property type="match status" value="1"/>
</dbReference>
<dbReference type="RefSeq" id="YP_009019415.1">
    <property type="nucleotide sequence ID" value="NC_023778.1"/>
</dbReference>
<gene>
    <name evidence="22" type="primary">COX2</name>
    <name evidence="23" type="synonym">COXII</name>
</gene>
<keyword evidence="13 19" id="KW-1133">Transmembrane helix</keyword>
<evidence type="ECO:0000256" key="3">
    <source>
        <dbReference type="ARBA" id="ARBA00011164"/>
    </source>
</evidence>
<evidence type="ECO:0000256" key="8">
    <source>
        <dbReference type="ARBA" id="ARBA00022723"/>
    </source>
</evidence>
<dbReference type="PRINTS" id="PR01166">
    <property type="entry name" value="CYCOXIDASEII"/>
</dbReference>
<dbReference type="PROSITE" id="PS50999">
    <property type="entry name" value="COX2_TM"/>
    <property type="match status" value="1"/>
</dbReference>
<dbReference type="GeneID" id="18667252"/>
<evidence type="ECO:0000256" key="17">
    <source>
        <dbReference type="ARBA" id="ARBA00049512"/>
    </source>
</evidence>
<comment type="similarity">
    <text evidence="2 18">Belongs to the cytochrome c oxidase subunit 2 family.</text>
</comment>
<dbReference type="EMBL" id="MT075729">
    <property type="protein sequence ID" value="QWW33383.1"/>
    <property type="molecule type" value="Genomic_DNA"/>
</dbReference>
<evidence type="ECO:0000256" key="18">
    <source>
        <dbReference type="RuleBase" id="RU000457"/>
    </source>
</evidence>
<dbReference type="PROSITE" id="PS50857">
    <property type="entry name" value="COX2_CUA"/>
    <property type="match status" value="1"/>
</dbReference>
<evidence type="ECO:0000256" key="2">
    <source>
        <dbReference type="ARBA" id="ARBA00007866"/>
    </source>
</evidence>
<dbReference type="SUPFAM" id="SSF49503">
    <property type="entry name" value="Cupredoxins"/>
    <property type="match status" value="1"/>
</dbReference>
<keyword evidence="14 18" id="KW-0186">Copper</keyword>
<dbReference type="InterPro" id="IPR001505">
    <property type="entry name" value="Copper_CuA"/>
</dbReference>
<evidence type="ECO:0000256" key="7">
    <source>
        <dbReference type="ARBA" id="ARBA00022692"/>
    </source>
</evidence>
<evidence type="ECO:0000256" key="16">
    <source>
        <dbReference type="ARBA" id="ARBA00023136"/>
    </source>
</evidence>
<proteinExistence type="inferred from homology"/>
<evidence type="ECO:0000256" key="14">
    <source>
        <dbReference type="ARBA" id="ARBA00023008"/>
    </source>
</evidence>
<dbReference type="GO" id="GO:0042773">
    <property type="term" value="P:ATP synthesis coupled electron transport"/>
    <property type="evidence" value="ECO:0007669"/>
    <property type="project" value="TreeGrafter"/>
</dbReference>
<dbReference type="CTD" id="4513"/>
<comment type="subcellular location">
    <subcellularLocation>
        <location evidence="1 18">Mitochondrion inner membrane</location>
        <topology evidence="1 18">Multi-pass membrane protein</topology>
    </subcellularLocation>
</comment>
<dbReference type="PANTHER" id="PTHR22888:SF9">
    <property type="entry name" value="CYTOCHROME C OXIDASE SUBUNIT 2"/>
    <property type="match status" value="1"/>
</dbReference>
<evidence type="ECO:0000256" key="9">
    <source>
        <dbReference type="ARBA" id="ARBA00022792"/>
    </source>
</evidence>
<evidence type="ECO:0000256" key="5">
    <source>
        <dbReference type="ARBA" id="ARBA00022448"/>
    </source>
</evidence>
<evidence type="ECO:0000256" key="1">
    <source>
        <dbReference type="ARBA" id="ARBA00004448"/>
    </source>
</evidence>
<evidence type="ECO:0000256" key="6">
    <source>
        <dbReference type="ARBA" id="ARBA00022660"/>
    </source>
</evidence>
<evidence type="ECO:0000259" key="21">
    <source>
        <dbReference type="PROSITE" id="PS50999"/>
    </source>
</evidence>
<dbReference type="InterPro" id="IPR008972">
    <property type="entry name" value="Cupredoxin"/>
</dbReference>
<keyword evidence="5 18" id="KW-0813">Transport</keyword>
<dbReference type="AlphaFoldDB" id="A0A023HK93"/>
<evidence type="ECO:0000256" key="12">
    <source>
        <dbReference type="ARBA" id="ARBA00022982"/>
    </source>
</evidence>
<evidence type="ECO:0000313" key="22">
    <source>
        <dbReference type="EMBL" id="AGM14585.1"/>
    </source>
</evidence>
<evidence type="ECO:0000313" key="23">
    <source>
        <dbReference type="EMBL" id="AID52410.1"/>
    </source>
</evidence>
<keyword evidence="12 18" id="KW-0249">Electron transport</keyword>
<evidence type="ECO:0000256" key="4">
    <source>
        <dbReference type="ARBA" id="ARBA00015946"/>
    </source>
</evidence>
<evidence type="ECO:0000256" key="19">
    <source>
        <dbReference type="SAM" id="Phobius"/>
    </source>
</evidence>
<dbReference type="Pfam" id="PF00116">
    <property type="entry name" value="COX2"/>
    <property type="match status" value="1"/>
</dbReference>
<keyword evidence="15 18" id="KW-0496">Mitochondrion</keyword>
<dbReference type="Pfam" id="PF02790">
    <property type="entry name" value="COX2_TM"/>
    <property type="match status" value="1"/>
</dbReference>
<keyword evidence="11" id="KW-1278">Translocase</keyword>
<feature type="transmembrane region" description="Helical" evidence="19">
    <location>
        <begin position="59"/>
        <end position="78"/>
    </location>
</feature>
<sequence length="255" mass="28963">MPSWLALGFQDGSSLSMGELSSLHDHVMTIMLSVIILISYIMFYLLLTTKFYKFLSEGTFIETIWSMVPAFLLVILVLPSMKVLYMMEDIKSPVLTFKVIAHQWYWSYVVPLYKNFSFSFSSSLGNYISFYEFDSMLEEYDMEGGFPRLLGCSSDFFIPVSTSSRLMITSTDVIHSFALPSLGLKVDALPGRINQLFTNPSRVGAFFGQCSEICGSNHSFMPISVKVCNLYDYDLVSKSYFMDLASDHFNSEVHI</sequence>
<dbReference type="GO" id="GO:0004129">
    <property type="term" value="F:cytochrome-c oxidase activity"/>
    <property type="evidence" value="ECO:0007669"/>
    <property type="project" value="UniProtKB-EC"/>
</dbReference>
<evidence type="ECO:0000259" key="20">
    <source>
        <dbReference type="PROSITE" id="PS50857"/>
    </source>
</evidence>